<dbReference type="Proteomes" id="UP001162131">
    <property type="component" value="Unassembled WGS sequence"/>
</dbReference>
<comment type="caution">
    <text evidence="1">The sequence shown here is derived from an EMBL/GenBank/DDBJ whole genome shotgun (WGS) entry which is preliminary data.</text>
</comment>
<reference evidence="1" key="1">
    <citation type="submission" date="2021-09" db="EMBL/GenBank/DDBJ databases">
        <authorList>
            <consortium name="AG Swart"/>
            <person name="Singh M."/>
            <person name="Singh A."/>
            <person name="Seah K."/>
            <person name="Emmerich C."/>
        </authorList>
    </citation>
    <scope>NUCLEOTIDE SEQUENCE</scope>
    <source>
        <strain evidence="1">ATCC30299</strain>
    </source>
</reference>
<organism evidence="1 2">
    <name type="scientific">Blepharisma stoltei</name>
    <dbReference type="NCBI Taxonomy" id="1481888"/>
    <lineage>
        <taxon>Eukaryota</taxon>
        <taxon>Sar</taxon>
        <taxon>Alveolata</taxon>
        <taxon>Ciliophora</taxon>
        <taxon>Postciliodesmatophora</taxon>
        <taxon>Heterotrichea</taxon>
        <taxon>Heterotrichida</taxon>
        <taxon>Blepharismidae</taxon>
        <taxon>Blepharisma</taxon>
    </lineage>
</organism>
<name>A0AAU9JYY9_9CILI</name>
<accession>A0AAU9JYY9</accession>
<evidence type="ECO:0000313" key="2">
    <source>
        <dbReference type="Proteomes" id="UP001162131"/>
    </source>
</evidence>
<keyword evidence="2" id="KW-1185">Reference proteome</keyword>
<protein>
    <submittedName>
        <fullName evidence="1">Uncharacterized protein</fullName>
    </submittedName>
</protein>
<proteinExistence type="predicted"/>
<dbReference type="AlphaFoldDB" id="A0AAU9JYY9"/>
<dbReference type="EMBL" id="CAJZBQ010000052">
    <property type="protein sequence ID" value="CAG9330716.1"/>
    <property type="molecule type" value="Genomic_DNA"/>
</dbReference>
<gene>
    <name evidence="1" type="ORF">BSTOLATCC_MIC52132</name>
</gene>
<evidence type="ECO:0000313" key="1">
    <source>
        <dbReference type="EMBL" id="CAG9330716.1"/>
    </source>
</evidence>
<sequence length="110" mass="12780">MAQKTSLYLKEKVPASIGNELSTAYSEFMMIQNNIGELFPELVNETEEFKSYNHAVNTLILQNNNFAKKIQEYHAWLTGNKIGGIFLRLQKENEILQNKYLLLNKIIRDN</sequence>